<dbReference type="InterPro" id="IPR009836">
    <property type="entry name" value="GRDP-like"/>
</dbReference>
<sequence length="926" mass="103617">MGSIRPPPSPTLSTLSNDDMIEVRIRKPDTEWREAQRANCIDSNLDLISAAIAQLRFLKVVGNTPALLIPEVLERAVDRYFENWLPLVSEFLESPDCNNTLNCYLQPPLDCAWIWHCHKLGPVKYANDCEQIFKKLLDVKALPGNEPLDSKLRVWADNFSRKRWQTAYPDEPYDFVQPCEDGNHPEFQELLQKKRSNRINPGRLRYDLVAAAHRQGPFIYQVSARWFWDQRFLETALRRYKGYLYLFKKRDQEPQGPKPFYVPTYDIDLLWHSHQLAPAAYNHDMKIFLGRVLDHDDNVGDRSSGSKLSNGFDDTCEAWLKTYGKVYEQAGALYKGPAPLPAPPMPLLTEAYEKQLLSLTKRGQWNPTPYNNNLLMERANLKLDETDARSVLQANLVVLAAKNVPKSSDPTTINQCYVRVTALARCPLLDIRTAMIQFERQYDEVEWNEALCLEADTATQGLRLHLMRSKFRRRPSERRSSSGGSAFACFSPSRAATADEIPEKVILDPFGADELIGQLDITWSELLKSKTGLARTRTIPIEYVRYGPQSSAPLPYLRYNVSITSPVPAPRLYRFIQSPVTDDNCQIVTVRMKDAPPDNAKTMIPQSGRWITKIVVNHLGSEKFVVRTRSDAAQVGNSKEASPETVIHVHNGSFKTFKDGKSLGSARQLTDPEFQIGDKDMNDVRCWSLFDDGGILAVHRPTKAKPLKVKIFGVLGSYRLRCIPGARLQFEEPNDSDTSKSCITIVRYTPECPHGVATALINLKSAATAVMPGESVVLVLLISSAVYRSLYEFDSKEPVDSSINWRVQNTTLPNLGQSVESENGGSLGSVVLHKQGISRRWRMMYPSEERPKILYSRWKFYCGYEMVGSLCSAAGCGGTACGGNTCGTVSGAACGPSYSSIRGGGGGQYTNLGGSTLNGFGHEGRG</sequence>
<dbReference type="Proteomes" id="UP001633002">
    <property type="component" value="Unassembled WGS sequence"/>
</dbReference>
<accession>A0ABD3H962</accession>
<dbReference type="InterPro" id="IPR057518">
    <property type="entry name" value="GRDP_C"/>
</dbReference>
<dbReference type="PANTHER" id="PTHR34365:SF7">
    <property type="entry name" value="GLYCINE-RICH DOMAIN-CONTAINING PROTEIN 1"/>
    <property type="match status" value="1"/>
</dbReference>
<gene>
    <name evidence="2" type="ORF">R1sor_013351</name>
</gene>
<protein>
    <recommendedName>
        <fullName evidence="1">GRPD C-terminal domain-containing protein</fullName>
    </recommendedName>
</protein>
<organism evidence="2 3">
    <name type="scientific">Riccia sorocarpa</name>
    <dbReference type="NCBI Taxonomy" id="122646"/>
    <lineage>
        <taxon>Eukaryota</taxon>
        <taxon>Viridiplantae</taxon>
        <taxon>Streptophyta</taxon>
        <taxon>Embryophyta</taxon>
        <taxon>Marchantiophyta</taxon>
        <taxon>Marchantiopsida</taxon>
        <taxon>Marchantiidae</taxon>
        <taxon>Marchantiales</taxon>
        <taxon>Ricciaceae</taxon>
        <taxon>Riccia</taxon>
    </lineage>
</organism>
<dbReference type="EMBL" id="JBJQOH010000004">
    <property type="protein sequence ID" value="KAL3687042.1"/>
    <property type="molecule type" value="Genomic_DNA"/>
</dbReference>
<name>A0ABD3H962_9MARC</name>
<evidence type="ECO:0000313" key="3">
    <source>
        <dbReference type="Proteomes" id="UP001633002"/>
    </source>
</evidence>
<dbReference type="PANTHER" id="PTHR34365">
    <property type="entry name" value="ENOLASE (DUF1399)"/>
    <property type="match status" value="1"/>
</dbReference>
<reference evidence="2 3" key="1">
    <citation type="submission" date="2024-09" db="EMBL/GenBank/DDBJ databases">
        <title>Chromosome-scale assembly of Riccia sorocarpa.</title>
        <authorList>
            <person name="Paukszto L."/>
        </authorList>
    </citation>
    <scope>NUCLEOTIDE SEQUENCE [LARGE SCALE GENOMIC DNA]</scope>
    <source>
        <strain evidence="2">LP-2024</strain>
        <tissue evidence="2">Aerial parts of the thallus</tissue>
    </source>
</reference>
<keyword evidence="3" id="KW-1185">Reference proteome</keyword>
<dbReference type="AlphaFoldDB" id="A0ABD3H962"/>
<dbReference type="Pfam" id="PF07173">
    <property type="entry name" value="GRDP-like"/>
    <property type="match status" value="1"/>
</dbReference>
<evidence type="ECO:0000259" key="1">
    <source>
        <dbReference type="Pfam" id="PF25335"/>
    </source>
</evidence>
<feature type="domain" description="GRPD C-terminal" evidence="1">
    <location>
        <begin position="615"/>
        <end position="768"/>
    </location>
</feature>
<proteinExistence type="predicted"/>
<comment type="caution">
    <text evidence="2">The sequence shown here is derived from an EMBL/GenBank/DDBJ whole genome shotgun (WGS) entry which is preliminary data.</text>
</comment>
<evidence type="ECO:0000313" key="2">
    <source>
        <dbReference type="EMBL" id="KAL3687042.1"/>
    </source>
</evidence>
<dbReference type="Pfam" id="PF25335">
    <property type="entry name" value="GRDP_C"/>
    <property type="match status" value="1"/>
</dbReference>